<protein>
    <recommendedName>
        <fullName evidence="5">Phosphoribosyltransferase domain-containing protein</fullName>
    </recommendedName>
</protein>
<dbReference type="PANTHER" id="PTHR19278">
    <property type="entry name" value="OROTATE PHOSPHORIBOSYLTRANSFERASE"/>
    <property type="match status" value="1"/>
</dbReference>
<sequence>MKPELKDIAEHLVKWNVVFEPHPHKLGELLHELPPSPLRWVIRTLKQGGWLPEPLAQKIARAIRAIVAENSIRCEWVTGVPNAGTEYARLVAQARNPHLYHFPLTKGNEEIQLSRVNHGVRAVLVDDVIGAGTTKLRWIAKLHSAGVRVQALAVVIDREEGGAEMIRKHFQIPVISLFASRQLLELGVQIGAIDRGHMREALAFHELIRSLNGLVRLHNGIMTRT</sequence>
<dbReference type="AlphaFoldDB" id="A0A1G2KPN8"/>
<dbReference type="GO" id="GO:0004588">
    <property type="term" value="F:orotate phosphoribosyltransferase activity"/>
    <property type="evidence" value="ECO:0007669"/>
    <property type="project" value="TreeGrafter"/>
</dbReference>
<dbReference type="CDD" id="cd06223">
    <property type="entry name" value="PRTases_typeI"/>
    <property type="match status" value="1"/>
</dbReference>
<dbReference type="PANTHER" id="PTHR19278:SF9">
    <property type="entry name" value="URIDINE 5'-MONOPHOSPHATE SYNTHASE"/>
    <property type="match status" value="1"/>
</dbReference>
<gene>
    <name evidence="3" type="ORF">A3C11_01755</name>
</gene>
<evidence type="ECO:0000256" key="2">
    <source>
        <dbReference type="ARBA" id="ARBA00022975"/>
    </source>
</evidence>
<dbReference type="GO" id="GO:0019856">
    <property type="term" value="P:pyrimidine nucleobase biosynthetic process"/>
    <property type="evidence" value="ECO:0007669"/>
    <property type="project" value="TreeGrafter"/>
</dbReference>
<dbReference type="Gene3D" id="3.40.50.2020">
    <property type="match status" value="1"/>
</dbReference>
<dbReference type="InterPro" id="IPR000836">
    <property type="entry name" value="PRTase_dom"/>
</dbReference>
<proteinExistence type="predicted"/>
<dbReference type="Proteomes" id="UP000177362">
    <property type="component" value="Unassembled WGS sequence"/>
</dbReference>
<dbReference type="STRING" id="1802271.A3C11_01755"/>
<evidence type="ECO:0008006" key="5">
    <source>
        <dbReference type="Google" id="ProtNLM"/>
    </source>
</evidence>
<accession>A0A1G2KPN8</accession>
<dbReference type="InterPro" id="IPR029057">
    <property type="entry name" value="PRTase-like"/>
</dbReference>
<evidence type="ECO:0000313" key="4">
    <source>
        <dbReference type="Proteomes" id="UP000177362"/>
    </source>
</evidence>
<organism evidence="3 4">
    <name type="scientific">Candidatus Sungbacteria bacterium RIFCSPHIGHO2_02_FULL_49_12</name>
    <dbReference type="NCBI Taxonomy" id="1802271"/>
    <lineage>
        <taxon>Bacteria</taxon>
        <taxon>Candidatus Sungiibacteriota</taxon>
    </lineage>
</organism>
<comment type="pathway">
    <text evidence="1">Pyrimidine metabolism; UMP biosynthesis via de novo pathway.</text>
</comment>
<keyword evidence="2" id="KW-0665">Pyrimidine biosynthesis</keyword>
<reference evidence="3 4" key="1">
    <citation type="journal article" date="2016" name="Nat. Commun.">
        <title>Thousands of microbial genomes shed light on interconnected biogeochemical processes in an aquifer system.</title>
        <authorList>
            <person name="Anantharaman K."/>
            <person name="Brown C.T."/>
            <person name="Hug L.A."/>
            <person name="Sharon I."/>
            <person name="Castelle C.J."/>
            <person name="Probst A.J."/>
            <person name="Thomas B.C."/>
            <person name="Singh A."/>
            <person name="Wilkins M.J."/>
            <person name="Karaoz U."/>
            <person name="Brodie E.L."/>
            <person name="Williams K.H."/>
            <person name="Hubbard S.S."/>
            <person name="Banfield J.F."/>
        </authorList>
    </citation>
    <scope>NUCLEOTIDE SEQUENCE [LARGE SCALE GENOMIC DNA]</scope>
</reference>
<evidence type="ECO:0000256" key="1">
    <source>
        <dbReference type="ARBA" id="ARBA00004725"/>
    </source>
</evidence>
<dbReference type="EMBL" id="MHQJ01000018">
    <property type="protein sequence ID" value="OHA01353.1"/>
    <property type="molecule type" value="Genomic_DNA"/>
</dbReference>
<dbReference type="SUPFAM" id="SSF53271">
    <property type="entry name" value="PRTase-like"/>
    <property type="match status" value="1"/>
</dbReference>
<evidence type="ECO:0000313" key="3">
    <source>
        <dbReference type="EMBL" id="OHA01353.1"/>
    </source>
</evidence>
<comment type="caution">
    <text evidence="3">The sequence shown here is derived from an EMBL/GenBank/DDBJ whole genome shotgun (WGS) entry which is preliminary data.</text>
</comment>
<dbReference type="GO" id="GO:0006222">
    <property type="term" value="P:UMP biosynthetic process"/>
    <property type="evidence" value="ECO:0007669"/>
    <property type="project" value="TreeGrafter"/>
</dbReference>
<name>A0A1G2KPN8_9BACT</name>